<protein>
    <submittedName>
        <fullName evidence="2">Uncharacterized protein</fullName>
    </submittedName>
</protein>
<evidence type="ECO:0000313" key="3">
    <source>
        <dbReference type="Proteomes" id="UP000751190"/>
    </source>
</evidence>
<comment type="caution">
    <text evidence="2">The sequence shown here is derived from an EMBL/GenBank/DDBJ whole genome shotgun (WGS) entry which is preliminary data.</text>
</comment>
<evidence type="ECO:0000313" key="2">
    <source>
        <dbReference type="EMBL" id="KAG8464288.1"/>
    </source>
</evidence>
<accession>A0A8J6CE82</accession>
<organism evidence="2 3">
    <name type="scientific">Diacronema lutheri</name>
    <name type="common">Unicellular marine alga</name>
    <name type="synonym">Monochrysis lutheri</name>
    <dbReference type="NCBI Taxonomy" id="2081491"/>
    <lineage>
        <taxon>Eukaryota</taxon>
        <taxon>Haptista</taxon>
        <taxon>Haptophyta</taxon>
        <taxon>Pavlovophyceae</taxon>
        <taxon>Pavlovales</taxon>
        <taxon>Pavlovaceae</taxon>
        <taxon>Diacronema</taxon>
    </lineage>
</organism>
<feature type="signal peptide" evidence="1">
    <location>
        <begin position="1"/>
        <end position="21"/>
    </location>
</feature>
<reference evidence="2" key="1">
    <citation type="submission" date="2021-05" db="EMBL/GenBank/DDBJ databases">
        <title>The genome of the haptophyte Pavlova lutheri (Diacronema luteri, Pavlovales) - a model for lipid biosynthesis in eukaryotic algae.</title>
        <authorList>
            <person name="Hulatt C.J."/>
            <person name="Posewitz M.C."/>
        </authorList>
    </citation>
    <scope>NUCLEOTIDE SEQUENCE</scope>
    <source>
        <strain evidence="2">NIVA-4/92</strain>
    </source>
</reference>
<evidence type="ECO:0000256" key="1">
    <source>
        <dbReference type="SAM" id="SignalP"/>
    </source>
</evidence>
<keyword evidence="1" id="KW-0732">Signal</keyword>
<gene>
    <name evidence="2" type="ORF">KFE25_003351</name>
</gene>
<name>A0A8J6CE82_DIALT</name>
<dbReference type="EMBL" id="JAGTXO010000013">
    <property type="protein sequence ID" value="KAG8464288.1"/>
    <property type="molecule type" value="Genomic_DNA"/>
</dbReference>
<dbReference type="AlphaFoldDB" id="A0A8J6CE82"/>
<keyword evidence="3" id="KW-1185">Reference proteome</keyword>
<feature type="chain" id="PRO_5035192103" evidence="1">
    <location>
        <begin position="22"/>
        <end position="420"/>
    </location>
</feature>
<sequence>MATSVVRAIVLCLLLARGAHTLRPFESGKVEQLGAEACWAKRQFEKEEYENLRFEHLACVASRDKACNCAARAAPLLSALVARTASANGRRGGKASLGPVEGQCAAIDDSRAPLADRKTGLCTWRALSHNPRGTWVSKEEAAAHFGRSPFPDYDAALHARKPFCRDKTWYSCPAWKHSREWLPEVVTRRQCTMTYLTPPMLHKLTGKHLRLLLHGSSFFKATYRSFVCLFDEWIRWEEHHEFAGREASGAEVWTAQFGDALTIQLNYRDGDFNQTSRIVAGSRHHEQDEFDMIVTNFGGGGYSLKTYAQVAAERGFSGPVVFTGNPCARCCAQCQPDGPERDAGLARCSESSVQLMSCARGAQLIPISFCEMTIPFGGYRATWAPEGRIRHAGEPHLCSPGPDDQLANVLMHVLASYYRK</sequence>
<dbReference type="Proteomes" id="UP000751190">
    <property type="component" value="Unassembled WGS sequence"/>
</dbReference>
<proteinExistence type="predicted"/>